<sequence length="208" mass="22541">MAGPGAAGQHDTWVQGHHLRVTRRISHVAGFDDAPFPRAHRGDVLVVGTVFAGTRLEGVISTRVRRDGINATERLVRSLVESRFFPQLQAILLQGIAFAGFNVVDLDALQRQAGLPVLVVARHPPDLAAIRRALLEHVPGGRRKWRLIEAAGPMEHIAGVQVQRQGLDPEGARILIEALQIHGKLPEPLRAAHLIAGGIAAGESRHRP</sequence>
<protein>
    <recommendedName>
        <fullName evidence="3">DUF99 family protein</fullName>
    </recommendedName>
</protein>
<dbReference type="eggNOG" id="COG1628">
    <property type="taxonomic scope" value="Bacteria"/>
</dbReference>
<dbReference type="Proteomes" id="UP000010809">
    <property type="component" value="Chromosome"/>
</dbReference>
<evidence type="ECO:0000313" key="2">
    <source>
        <dbReference type="Proteomes" id="UP000010809"/>
    </source>
</evidence>
<reference evidence="1" key="1">
    <citation type="submission" date="2015-12" db="EMBL/GenBank/DDBJ databases">
        <authorList>
            <person name="Tikhonova T.V."/>
            <person name="Pavlov A.R."/>
            <person name="Beletsky A.V."/>
            <person name="Mardanov A.V."/>
            <person name="Sorokin D.Y."/>
            <person name="Ravin N.V."/>
            <person name="Popov V.O."/>
        </authorList>
    </citation>
    <scope>NUCLEOTIDE SEQUENCE</scope>
    <source>
        <strain evidence="1">DSM 14787</strain>
    </source>
</reference>
<dbReference type="STRING" id="1255043.TVNIR_3721"/>
<dbReference type="Pfam" id="PF01949">
    <property type="entry name" value="Endo_dU"/>
    <property type="match status" value="1"/>
</dbReference>
<evidence type="ECO:0008006" key="3">
    <source>
        <dbReference type="Google" id="ProtNLM"/>
    </source>
</evidence>
<proteinExistence type="inferred from homology"/>
<dbReference type="PATRIC" id="fig|1255043.3.peg.3755"/>
<organism evidence="1 2">
    <name type="scientific">Thioalkalivibrio nitratireducens (strain DSM 14787 / UNIQEM 213 / ALEN2)</name>
    <dbReference type="NCBI Taxonomy" id="1255043"/>
    <lineage>
        <taxon>Bacteria</taxon>
        <taxon>Pseudomonadati</taxon>
        <taxon>Pseudomonadota</taxon>
        <taxon>Gammaproteobacteria</taxon>
        <taxon>Chromatiales</taxon>
        <taxon>Ectothiorhodospiraceae</taxon>
        <taxon>Thioalkalivibrio</taxon>
    </lineage>
</organism>
<gene>
    <name evidence="1" type="ordered locus">TVNIR_3721</name>
</gene>
<accession>L0E0J2</accession>
<dbReference type="Gene3D" id="3.30.2170.10">
    <property type="entry name" value="archaeoglobus fulgidus dsm 4304 superfamily"/>
    <property type="match status" value="1"/>
</dbReference>
<evidence type="ECO:0000313" key="1">
    <source>
        <dbReference type="EMBL" id="AGA35349.1"/>
    </source>
</evidence>
<dbReference type="PANTHER" id="PTHR39518">
    <property type="entry name" value="UPF0215 PROTEIN MJ1150"/>
    <property type="match status" value="1"/>
</dbReference>
<name>L0E0J2_THIND</name>
<dbReference type="EMBL" id="CP003989">
    <property type="protein sequence ID" value="AGA35349.1"/>
    <property type="molecule type" value="Genomic_DNA"/>
</dbReference>
<dbReference type="HAMAP" id="MF_00582">
    <property type="entry name" value="UPF0215"/>
    <property type="match status" value="1"/>
</dbReference>
<dbReference type="InterPro" id="IPR002802">
    <property type="entry name" value="Endo_dU"/>
</dbReference>
<dbReference type="AlphaFoldDB" id="L0E0J2"/>
<dbReference type="KEGG" id="tni:TVNIR_3721"/>
<dbReference type="HOGENOM" id="CLU_095956_1_0_6"/>
<keyword evidence="2" id="KW-1185">Reference proteome</keyword>
<dbReference type="PANTHER" id="PTHR39518:SF2">
    <property type="entry name" value="UPF0215 PROTEIN MJ1150"/>
    <property type="match status" value="1"/>
</dbReference>
<dbReference type="PIRSF" id="PIRSF006380">
    <property type="entry name" value="UCP006380"/>
    <property type="match status" value="1"/>
</dbReference>